<dbReference type="CDD" id="cd02514">
    <property type="entry name" value="GT13_GLCNAC-TI"/>
    <property type="match status" value="1"/>
</dbReference>
<keyword evidence="9 17" id="KW-1133">Transmembrane helix</keyword>
<keyword evidence="19" id="KW-1185">Reference proteome</keyword>
<dbReference type="Gene3D" id="3.10.180.20">
    <property type="entry name" value="N-Acetylglucosaminyltransferase I, Domain 2"/>
    <property type="match status" value="1"/>
</dbReference>
<dbReference type="InterPro" id="IPR004139">
    <property type="entry name" value="Glyco_trans_13"/>
</dbReference>
<evidence type="ECO:0000256" key="1">
    <source>
        <dbReference type="ARBA" id="ARBA00004323"/>
    </source>
</evidence>
<evidence type="ECO:0000256" key="10">
    <source>
        <dbReference type="ARBA" id="ARBA00023034"/>
    </source>
</evidence>
<sequence>MRRIRSFISYFIIVVGTLVISKFVVNITIYSTRYKMDDDLQYRHHLLNLRVRSVARRLANDLHRVRNVLNEKDYLDTVILVIACNRFEALKEHLESLKNSNLNRSIKMTSYIFSLQGPKIPIIVSLDCNDDAVRDIILNAGPNITLIENPNQSLFNLTKQEKKYEGYYRIARHYHFALDYVFSILGYQSAIITEDDLLLAPDFLEYMLANKNLLFEDPTIWCISAWNDNGKKELIVKNNSLLHRTDFFPGLGWMLTSQLWEELRVKWPKTFWDDWMRDPAQRQGRACVRPEISRTGISLRGKKGVSKGLYYEKHLKHIIVNTDFYHFSQSDLSYLKKDYYDPAFRKIVLGAVPATLDEILRGRFSNGTILPENVRLFYVASVDFKAFAKRFGVMDDFRSGICRTCYHGVVSFRYGQHRVFLTPKEIQNI</sequence>
<evidence type="ECO:0000313" key="19">
    <source>
        <dbReference type="Proteomes" id="UP000280834"/>
    </source>
</evidence>
<organism evidence="20">
    <name type="scientific">Brugia timori</name>
    <dbReference type="NCBI Taxonomy" id="42155"/>
    <lineage>
        <taxon>Eukaryota</taxon>
        <taxon>Metazoa</taxon>
        <taxon>Ecdysozoa</taxon>
        <taxon>Nematoda</taxon>
        <taxon>Chromadorea</taxon>
        <taxon>Rhabditida</taxon>
        <taxon>Spirurina</taxon>
        <taxon>Spiruromorpha</taxon>
        <taxon>Filarioidea</taxon>
        <taxon>Onchocercidae</taxon>
        <taxon>Brugia</taxon>
    </lineage>
</organism>
<keyword evidence="5" id="KW-0808">Transferase</keyword>
<protein>
    <recommendedName>
        <fullName evidence="14 17">Alpha-1,3-mannosyl-glycoprotein 2-beta-N-acetylglucosaminyltransferase</fullName>
        <shortName evidence="17">GNT-I</shortName>
        <shortName evidence="17">GlcNAc-T I</shortName>
        <ecNumber evidence="14 17">2.4.1.101</ecNumber>
    </recommendedName>
    <alternativeName>
        <fullName evidence="15 17">N-glycosyl-oligosaccharide-glycoprotein N-acetylglucosaminyltransferase I</fullName>
    </alternativeName>
</protein>
<keyword evidence="12 17" id="KW-0464">Manganese</keyword>
<keyword evidence="4 17" id="KW-0328">Glycosyltransferase</keyword>
<name>A0A0R3QYC9_9BILA</name>
<comment type="similarity">
    <text evidence="3 17">Belongs to the glycosyltransferase 13 family.</text>
</comment>
<dbReference type="Proteomes" id="UP000280834">
    <property type="component" value="Unassembled WGS sequence"/>
</dbReference>
<evidence type="ECO:0000313" key="18">
    <source>
        <dbReference type="EMBL" id="VDO36729.1"/>
    </source>
</evidence>
<comment type="cofactor">
    <cofactor evidence="17">
        <name>Mn(2+)</name>
        <dbReference type="ChEBI" id="CHEBI:29035"/>
    </cofactor>
    <text evidence="17">The cofactor is mostly bound to the substrate.</text>
</comment>
<dbReference type="PANTHER" id="PTHR10468">
    <property type="entry name" value="PROTEIN O-LINKED-MANNOSE BETA-1,2-N-ACETYLGLUCOSAMINYLTRANSFERASE 1/ALPHA-1,3-MANNOSYL-GLYCOPROTEIN 2-BETA-N-ACETYLGLUCOSAMINYLTRANSFERASE"/>
    <property type="match status" value="1"/>
</dbReference>
<evidence type="ECO:0000256" key="5">
    <source>
        <dbReference type="ARBA" id="ARBA00022679"/>
    </source>
</evidence>
<comment type="subcellular location">
    <subcellularLocation>
        <location evidence="1 17">Golgi apparatus membrane</location>
        <topology evidence="1 17">Single-pass type II membrane protein</topology>
    </subcellularLocation>
</comment>
<proteinExistence type="inferred from homology"/>
<keyword evidence="8 17" id="KW-0735">Signal-anchor</keyword>
<accession>A0A0R3QYC9</accession>
<keyword evidence="11 17" id="KW-0472">Membrane</keyword>
<dbReference type="STRING" id="42155.A0A0R3QYC9"/>
<evidence type="ECO:0000256" key="14">
    <source>
        <dbReference type="ARBA" id="ARBA00038949"/>
    </source>
</evidence>
<dbReference type="WBParaSite" id="BTMF_0001275301-mRNA-1">
    <property type="protein sequence ID" value="BTMF_0001275301-mRNA-1"/>
    <property type="gene ID" value="BTMF_0001275301"/>
</dbReference>
<evidence type="ECO:0000256" key="13">
    <source>
        <dbReference type="ARBA" id="ARBA00037706"/>
    </source>
</evidence>
<dbReference type="UniPathway" id="UPA00378"/>
<evidence type="ECO:0000256" key="2">
    <source>
        <dbReference type="ARBA" id="ARBA00004922"/>
    </source>
</evidence>
<feature type="transmembrane region" description="Helical" evidence="17">
    <location>
        <begin position="7"/>
        <end position="25"/>
    </location>
</feature>
<reference evidence="18 19" key="2">
    <citation type="submission" date="2018-11" db="EMBL/GenBank/DDBJ databases">
        <authorList>
            <consortium name="Pathogen Informatics"/>
        </authorList>
    </citation>
    <scope>NUCLEOTIDE SEQUENCE [LARGE SCALE GENOMIC DNA]</scope>
</reference>
<evidence type="ECO:0000256" key="15">
    <source>
        <dbReference type="ARBA" id="ARBA00041712"/>
    </source>
</evidence>
<dbReference type="GO" id="GO:0006487">
    <property type="term" value="P:protein N-linked glycosylation"/>
    <property type="evidence" value="ECO:0007669"/>
    <property type="project" value="TreeGrafter"/>
</dbReference>
<evidence type="ECO:0000256" key="7">
    <source>
        <dbReference type="ARBA" id="ARBA00022723"/>
    </source>
</evidence>
<evidence type="ECO:0000256" key="8">
    <source>
        <dbReference type="ARBA" id="ARBA00022968"/>
    </source>
</evidence>
<keyword evidence="6 17" id="KW-0812">Transmembrane</keyword>
<dbReference type="Pfam" id="PF03071">
    <property type="entry name" value="GNT-I"/>
    <property type="match status" value="1"/>
</dbReference>
<dbReference type="EC" id="2.4.1.101" evidence="14 17"/>
<keyword evidence="10 17" id="KW-0333">Golgi apparatus</keyword>
<comment type="catalytic activity">
    <reaction evidence="16 17">
        <text>N(4)-(alpha-D-Man-(1-&gt;3)-[alpha-D-Man-(1-&gt;3)-[alpha-D-Man-(1-&gt;6)]-alpha-D-Man-(1-&gt;6)]-beta-D-Man-(1-&gt;4)-beta-D-GlcNAc-(1-&gt;4)-beta-D-GlcNAc)-L-asparaginyl-[protein] (N-glucan mannose isomer 5A1,2) + UDP-N-acetyl-alpha-D-glucosamine = N(4)-{beta-D-GlcNAc-(1-&gt;2)-alpha-D-Man-(1-&gt;3)-[alpha-D-Man-(1-&gt;3)-[alpha-D-Man-(1-&gt;6)]-alpha-D-Man-(1-&gt;6)]-beta-D-Man-(1-&gt;4)-beta-D-GlcNAc-(1-&gt;4)-beta-D-GlcNAc}-L-asparaginyl-[protein] + UDP + H(+)</text>
        <dbReference type="Rhea" id="RHEA:11456"/>
        <dbReference type="Rhea" id="RHEA-COMP:14367"/>
        <dbReference type="Rhea" id="RHEA-COMP:14368"/>
        <dbReference type="ChEBI" id="CHEBI:15378"/>
        <dbReference type="ChEBI" id="CHEBI:57705"/>
        <dbReference type="ChEBI" id="CHEBI:58223"/>
        <dbReference type="ChEBI" id="CHEBI:59087"/>
        <dbReference type="ChEBI" id="CHEBI:60625"/>
        <dbReference type="EC" id="2.4.1.101"/>
    </reaction>
</comment>
<evidence type="ECO:0000256" key="16">
    <source>
        <dbReference type="ARBA" id="ARBA00049421"/>
    </source>
</evidence>
<comment type="pathway">
    <text evidence="2 17">Protein modification; protein glycosylation.</text>
</comment>
<evidence type="ECO:0000256" key="11">
    <source>
        <dbReference type="ARBA" id="ARBA00023136"/>
    </source>
</evidence>
<dbReference type="Gene3D" id="3.90.550.10">
    <property type="entry name" value="Spore Coat Polysaccharide Biosynthesis Protein SpsA, Chain A"/>
    <property type="match status" value="1"/>
</dbReference>
<dbReference type="PANTHER" id="PTHR10468:SF0">
    <property type="entry name" value="ALPHA-1,3-MANNOSYL-GLYCOPROTEIN 2-BETA-N-ACETYLGLUCOSAMINYLTRANSFERASE"/>
    <property type="match status" value="1"/>
</dbReference>
<evidence type="ECO:0000256" key="12">
    <source>
        <dbReference type="ARBA" id="ARBA00023211"/>
    </source>
</evidence>
<dbReference type="InterPro" id="IPR052261">
    <property type="entry name" value="Glycosyltransferase_13"/>
</dbReference>
<dbReference type="InterPro" id="IPR029044">
    <property type="entry name" value="Nucleotide-diphossugar_trans"/>
</dbReference>
<dbReference type="FunFam" id="3.90.550.10:FF:000252">
    <property type="entry name" value="Protein O-linked-mannose beta-1,2-N-acetylglucosaminyltransferase 1"/>
    <property type="match status" value="1"/>
</dbReference>
<evidence type="ECO:0000256" key="3">
    <source>
        <dbReference type="ARBA" id="ARBA00006492"/>
    </source>
</evidence>
<comment type="function">
    <text evidence="13 17">Initiates complex N-linked carbohydrate formation. Essential for the conversion of high-mannose to hybrid and complex N-glycans.</text>
</comment>
<dbReference type="SUPFAM" id="SSF53448">
    <property type="entry name" value="Nucleotide-diphospho-sugar transferases"/>
    <property type="match status" value="1"/>
</dbReference>
<gene>
    <name evidence="18" type="ORF">BTMF_LOCUS10765</name>
</gene>
<reference evidence="20" key="1">
    <citation type="submission" date="2017-02" db="UniProtKB">
        <authorList>
            <consortium name="WormBaseParasite"/>
        </authorList>
    </citation>
    <scope>IDENTIFICATION</scope>
</reference>
<evidence type="ECO:0000313" key="20">
    <source>
        <dbReference type="WBParaSite" id="BTMF_0001275301-mRNA-1"/>
    </source>
</evidence>
<evidence type="ECO:0000256" key="9">
    <source>
        <dbReference type="ARBA" id="ARBA00022989"/>
    </source>
</evidence>
<evidence type="ECO:0000256" key="17">
    <source>
        <dbReference type="RuleBase" id="RU368119"/>
    </source>
</evidence>
<dbReference type="GO" id="GO:0003827">
    <property type="term" value="F:alpha-1,3-mannosylglycoprotein 2-beta-N-acetylglucosaminyltransferase activity"/>
    <property type="evidence" value="ECO:0007669"/>
    <property type="project" value="UniProtKB-UniRule"/>
</dbReference>
<dbReference type="EMBL" id="UZAG01017806">
    <property type="protein sequence ID" value="VDO36729.1"/>
    <property type="molecule type" value="Genomic_DNA"/>
</dbReference>
<evidence type="ECO:0000256" key="4">
    <source>
        <dbReference type="ARBA" id="ARBA00022676"/>
    </source>
</evidence>
<keyword evidence="7 17" id="KW-0479">Metal-binding</keyword>
<dbReference type="AlphaFoldDB" id="A0A0R3QYC9"/>
<evidence type="ECO:0000256" key="6">
    <source>
        <dbReference type="ARBA" id="ARBA00022692"/>
    </source>
</evidence>
<dbReference type="GO" id="GO:0030145">
    <property type="term" value="F:manganese ion binding"/>
    <property type="evidence" value="ECO:0007669"/>
    <property type="project" value="UniProtKB-UniRule"/>
</dbReference>
<dbReference type="GO" id="GO:0000139">
    <property type="term" value="C:Golgi membrane"/>
    <property type="evidence" value="ECO:0007669"/>
    <property type="project" value="UniProtKB-SubCell"/>
</dbReference>